<proteinExistence type="predicted"/>
<sequence length="152" mass="16559">MPRPLIELVCALLVGGLCIAGFVEATNYTGPSGYLPKAVMLLALLLSLIWALQSALSLRRREKGITQEPGNLSRTVLFMGSSLAYVIAIPFIGYFTATVVFIPVVSRALGYRKIHILLGAPVVFVVALYILFSFVLQVQLPDELLLQLVGIR</sequence>
<dbReference type="RefSeq" id="WP_089715395.1">
    <property type="nucleotide sequence ID" value="NZ_FOBC01000024.1"/>
</dbReference>
<keyword evidence="1" id="KW-1133">Transmembrane helix</keyword>
<dbReference type="Proteomes" id="UP000198807">
    <property type="component" value="Unassembled WGS sequence"/>
</dbReference>
<reference evidence="4" key="1">
    <citation type="submission" date="2016-10" db="EMBL/GenBank/DDBJ databases">
        <authorList>
            <person name="Varghese N."/>
            <person name="Submissions S."/>
        </authorList>
    </citation>
    <scope>NUCLEOTIDE SEQUENCE [LARGE SCALE GENOMIC DNA]</scope>
    <source>
        <strain evidence="4">CGMCC 1.9150</strain>
    </source>
</reference>
<protein>
    <submittedName>
        <fullName evidence="3">Tripartite tricarboxylate transporter TctB family protein</fullName>
    </submittedName>
</protein>
<keyword evidence="1" id="KW-0472">Membrane</keyword>
<dbReference type="OrthoDB" id="6183067at2"/>
<dbReference type="STRING" id="650850.SAMN04488129_1247"/>
<dbReference type="Pfam" id="PF07331">
    <property type="entry name" value="TctB"/>
    <property type="match status" value="1"/>
</dbReference>
<feature type="transmembrane region" description="Helical" evidence="1">
    <location>
        <begin position="114"/>
        <end position="136"/>
    </location>
</feature>
<feature type="domain" description="DUF1468" evidence="2">
    <location>
        <begin position="11"/>
        <end position="141"/>
    </location>
</feature>
<feature type="transmembrane region" description="Helical" evidence="1">
    <location>
        <begin position="35"/>
        <end position="56"/>
    </location>
</feature>
<gene>
    <name evidence="3" type="ORF">SAMN04488129_1247</name>
</gene>
<name>A0A1H7VAI1_9GAMM</name>
<dbReference type="InterPro" id="IPR009936">
    <property type="entry name" value="DUF1468"/>
</dbReference>
<evidence type="ECO:0000259" key="2">
    <source>
        <dbReference type="Pfam" id="PF07331"/>
    </source>
</evidence>
<evidence type="ECO:0000256" key="1">
    <source>
        <dbReference type="SAM" id="Phobius"/>
    </source>
</evidence>
<evidence type="ECO:0000313" key="4">
    <source>
        <dbReference type="Proteomes" id="UP000198807"/>
    </source>
</evidence>
<organism evidence="3 4">
    <name type="scientific">Halomonas daqiaonensis</name>
    <dbReference type="NCBI Taxonomy" id="650850"/>
    <lineage>
        <taxon>Bacteria</taxon>
        <taxon>Pseudomonadati</taxon>
        <taxon>Pseudomonadota</taxon>
        <taxon>Gammaproteobacteria</taxon>
        <taxon>Oceanospirillales</taxon>
        <taxon>Halomonadaceae</taxon>
        <taxon>Halomonas</taxon>
    </lineage>
</organism>
<evidence type="ECO:0000313" key="3">
    <source>
        <dbReference type="EMBL" id="SEM06024.1"/>
    </source>
</evidence>
<dbReference type="EMBL" id="FOBC01000024">
    <property type="protein sequence ID" value="SEM06024.1"/>
    <property type="molecule type" value="Genomic_DNA"/>
</dbReference>
<dbReference type="AlphaFoldDB" id="A0A1H7VAI1"/>
<feature type="transmembrane region" description="Helical" evidence="1">
    <location>
        <begin position="76"/>
        <end position="102"/>
    </location>
</feature>
<accession>A0A1H7VAI1</accession>
<keyword evidence="4" id="KW-1185">Reference proteome</keyword>
<keyword evidence="1" id="KW-0812">Transmembrane</keyword>